<organism evidence="2 3">
    <name type="scientific">Mycolicibacterium litorale</name>
    <dbReference type="NCBI Taxonomy" id="758802"/>
    <lineage>
        <taxon>Bacteria</taxon>
        <taxon>Bacillati</taxon>
        <taxon>Actinomycetota</taxon>
        <taxon>Actinomycetes</taxon>
        <taxon>Mycobacteriales</taxon>
        <taxon>Mycobacteriaceae</taxon>
        <taxon>Mycolicibacterium</taxon>
    </lineage>
</organism>
<reference evidence="2 3" key="1">
    <citation type="journal article" date="2019" name="Emerg. Microbes Infect.">
        <title>Comprehensive subspecies identification of 175 nontuberculous mycobacteria species based on 7547 genomic profiles.</title>
        <authorList>
            <person name="Matsumoto Y."/>
            <person name="Kinjo T."/>
            <person name="Motooka D."/>
            <person name="Nabeya D."/>
            <person name="Jung N."/>
            <person name="Uechi K."/>
            <person name="Horii T."/>
            <person name="Iida T."/>
            <person name="Fujita J."/>
            <person name="Nakamura S."/>
        </authorList>
    </citation>
    <scope>NUCLEOTIDE SEQUENCE [LARGE SCALE GENOMIC DNA]</scope>
    <source>
        <strain evidence="2 3">JCM 17423</strain>
    </source>
</reference>
<dbReference type="RefSeq" id="WP_234880214.1">
    <property type="nucleotide sequence ID" value="NZ_AP022586.1"/>
</dbReference>
<dbReference type="EMBL" id="AP022586">
    <property type="protein sequence ID" value="BBY19409.1"/>
    <property type="molecule type" value="Genomic_DNA"/>
</dbReference>
<keyword evidence="1" id="KW-0472">Membrane</keyword>
<proteinExistence type="predicted"/>
<keyword evidence="1" id="KW-1133">Transmembrane helix</keyword>
<protein>
    <submittedName>
        <fullName evidence="2">Uncharacterized protein</fullName>
    </submittedName>
</protein>
<evidence type="ECO:0000313" key="2">
    <source>
        <dbReference type="EMBL" id="BBY19409.1"/>
    </source>
</evidence>
<sequence>MTASERIVLTKWTPGLAVFMVAVTALLWLFPLISAFRGGYNRGEQVMLAVVSALLAVPFLWVCWRVPKVLRGMGIEVDTEGIHPFDGKRVDTIAWHEIAAVGFGAYAGTHRGGTTRRLAGLEVYLMDTARIHGHPRLSGDWQEVAPPAVGLSAGCYRFTVSPYGPAAARVEQAVRRFRPQVWRGPFLHHREDQRRIG</sequence>
<dbReference type="Proteomes" id="UP000466607">
    <property type="component" value="Chromosome"/>
</dbReference>
<keyword evidence="1" id="KW-0812">Transmembrane</keyword>
<gene>
    <name evidence="2" type="ORF">MLIT_50010</name>
</gene>
<feature type="transmembrane region" description="Helical" evidence="1">
    <location>
        <begin position="12"/>
        <end position="33"/>
    </location>
</feature>
<dbReference type="AlphaFoldDB" id="A0AAD1MUE7"/>
<accession>A0AAD1MUE7</accession>
<evidence type="ECO:0000313" key="3">
    <source>
        <dbReference type="Proteomes" id="UP000466607"/>
    </source>
</evidence>
<name>A0AAD1MUE7_9MYCO</name>
<keyword evidence="3" id="KW-1185">Reference proteome</keyword>
<evidence type="ECO:0000256" key="1">
    <source>
        <dbReference type="SAM" id="Phobius"/>
    </source>
</evidence>
<feature type="transmembrane region" description="Helical" evidence="1">
    <location>
        <begin position="45"/>
        <end position="64"/>
    </location>
</feature>